<protein>
    <submittedName>
        <fullName evidence="2">Dipeptidase</fullName>
    </submittedName>
</protein>
<dbReference type="InterPro" id="IPR050659">
    <property type="entry name" value="Peptidase_M24B"/>
</dbReference>
<comment type="caution">
    <text evidence="2">The sequence shown here is derived from an EMBL/GenBank/DDBJ whole genome shotgun (WGS) entry which is preliminary data.</text>
</comment>
<evidence type="ECO:0000313" key="2">
    <source>
        <dbReference type="EMBL" id="GII91911.1"/>
    </source>
</evidence>
<sequence>MDDFRKLPETGTAEACWVELQGRMAASGIDALVLRPSPDFRYLGGRWDGFLVVPASGPPVEVDGPEPVAGLLGAARRVGIDPEMRASELLALGLEGDLVLASAVLAPMRMRKRPPELAALERAALAADAVLDAALELPWFGVSERRMARTLRMLLAEAGCEEVLGVRVASGEHTSCPDRAPTDRVINPGDAVLVGVCGRWEGYVASPSRVVAVAEPPEDYEAMHSVVIAASAAACEAVRPGAMAAEVDLAAREAIEGSGFGDYATAGAGHGVGLSPEEAPWLVPGDDTPLAAGMALSIGPGVVLPELYGAVVRFTVVCMDSGPAQALNPLPGSLPVLER</sequence>
<reference evidence="2" key="1">
    <citation type="submission" date="2021-01" db="EMBL/GenBank/DDBJ databases">
        <title>Whole genome shotgun sequence of Sinosporangium siamense NBRC 109515.</title>
        <authorList>
            <person name="Komaki H."/>
            <person name="Tamura T."/>
        </authorList>
    </citation>
    <scope>NUCLEOTIDE SEQUENCE</scope>
    <source>
        <strain evidence="2">NBRC 109515</strain>
    </source>
</reference>
<dbReference type="RefSeq" id="WP_204024290.1">
    <property type="nucleotide sequence ID" value="NZ_BOOW01000012.1"/>
</dbReference>
<evidence type="ECO:0000313" key="3">
    <source>
        <dbReference type="Proteomes" id="UP000606172"/>
    </source>
</evidence>
<organism evidence="2 3">
    <name type="scientific">Sinosporangium siamense</name>
    <dbReference type="NCBI Taxonomy" id="1367973"/>
    <lineage>
        <taxon>Bacteria</taxon>
        <taxon>Bacillati</taxon>
        <taxon>Actinomycetota</taxon>
        <taxon>Actinomycetes</taxon>
        <taxon>Streptosporangiales</taxon>
        <taxon>Streptosporangiaceae</taxon>
        <taxon>Sinosporangium</taxon>
    </lineage>
</organism>
<dbReference type="SUPFAM" id="SSF53092">
    <property type="entry name" value="Creatinase/prolidase N-terminal domain"/>
    <property type="match status" value="1"/>
</dbReference>
<dbReference type="Gene3D" id="3.90.230.10">
    <property type="entry name" value="Creatinase/methionine aminopeptidase superfamily"/>
    <property type="match status" value="1"/>
</dbReference>
<dbReference type="EMBL" id="BOOW01000012">
    <property type="protein sequence ID" value="GII91911.1"/>
    <property type="molecule type" value="Genomic_DNA"/>
</dbReference>
<dbReference type="AlphaFoldDB" id="A0A919RDH4"/>
<dbReference type="SUPFAM" id="SSF55920">
    <property type="entry name" value="Creatinase/aminopeptidase"/>
    <property type="match status" value="1"/>
</dbReference>
<feature type="domain" description="Peptidase M24" evidence="1">
    <location>
        <begin position="119"/>
        <end position="316"/>
    </location>
</feature>
<dbReference type="Pfam" id="PF00557">
    <property type="entry name" value="Peptidase_M24"/>
    <property type="match status" value="1"/>
</dbReference>
<name>A0A919RDH4_9ACTN</name>
<dbReference type="PANTHER" id="PTHR46112:SF3">
    <property type="entry name" value="AMINOPEPTIDASE YPDF"/>
    <property type="match status" value="1"/>
</dbReference>
<evidence type="ECO:0000259" key="1">
    <source>
        <dbReference type="Pfam" id="PF00557"/>
    </source>
</evidence>
<dbReference type="InterPro" id="IPR029149">
    <property type="entry name" value="Creatin/AminoP/Spt16_N"/>
</dbReference>
<dbReference type="InterPro" id="IPR036005">
    <property type="entry name" value="Creatinase/aminopeptidase-like"/>
</dbReference>
<dbReference type="PANTHER" id="PTHR46112">
    <property type="entry name" value="AMINOPEPTIDASE"/>
    <property type="match status" value="1"/>
</dbReference>
<proteinExistence type="predicted"/>
<dbReference type="InterPro" id="IPR000994">
    <property type="entry name" value="Pept_M24"/>
</dbReference>
<accession>A0A919RDH4</accession>
<keyword evidence="3" id="KW-1185">Reference proteome</keyword>
<dbReference type="Proteomes" id="UP000606172">
    <property type="component" value="Unassembled WGS sequence"/>
</dbReference>
<gene>
    <name evidence="2" type="ORF">Ssi02_21420</name>
</gene>